<evidence type="ECO:0000313" key="4">
    <source>
        <dbReference type="Proteomes" id="UP001304671"/>
    </source>
</evidence>
<dbReference type="InterPro" id="IPR052893">
    <property type="entry name" value="TCS_response_regulator"/>
</dbReference>
<dbReference type="Pfam" id="PF00072">
    <property type="entry name" value="Response_reg"/>
    <property type="match status" value="1"/>
</dbReference>
<dbReference type="Gene3D" id="3.40.50.2300">
    <property type="match status" value="1"/>
</dbReference>
<evidence type="ECO:0000259" key="2">
    <source>
        <dbReference type="PROSITE" id="PS50110"/>
    </source>
</evidence>
<keyword evidence="4" id="KW-1185">Reference proteome</keyword>
<dbReference type="RefSeq" id="WP_323248988.1">
    <property type="nucleotide sequence ID" value="NZ_JAYFUL010000012.1"/>
</dbReference>
<evidence type="ECO:0000256" key="1">
    <source>
        <dbReference type="PROSITE-ProRule" id="PRU00169"/>
    </source>
</evidence>
<evidence type="ECO:0000313" key="3">
    <source>
        <dbReference type="EMBL" id="MEA5258123.1"/>
    </source>
</evidence>
<dbReference type="PANTHER" id="PTHR44520:SF2">
    <property type="entry name" value="RESPONSE REGULATOR RCP1"/>
    <property type="match status" value="1"/>
</dbReference>
<dbReference type="Proteomes" id="UP001304671">
    <property type="component" value="Unassembled WGS sequence"/>
</dbReference>
<gene>
    <name evidence="3" type="ORF">VB264_10055</name>
</gene>
<name>A0ABU5QM72_9BACT</name>
<feature type="modified residue" description="4-aspartylphosphate" evidence="1">
    <location>
        <position position="63"/>
    </location>
</feature>
<protein>
    <submittedName>
        <fullName evidence="3">Response regulator</fullName>
    </submittedName>
</protein>
<sequence length="135" mass="15756">MKKLLSLCFIDDDPIYQYMIKRMINKDYQVNKMWNFLNGEEAINYFVSHYMEPENIPDIIFLDINMPLIDGWLFLEEFSAIKPQISKPVTIYIVTSSTDPADIQQGNNIKEVAGYLVKPFDSAKLKEILDNHEES</sequence>
<dbReference type="SUPFAM" id="SSF52172">
    <property type="entry name" value="CheY-like"/>
    <property type="match status" value="1"/>
</dbReference>
<proteinExistence type="predicted"/>
<dbReference type="EMBL" id="JAYFUL010000012">
    <property type="protein sequence ID" value="MEA5258123.1"/>
    <property type="molecule type" value="Genomic_DNA"/>
</dbReference>
<accession>A0ABU5QM72</accession>
<comment type="caution">
    <text evidence="3">The sequence shown here is derived from an EMBL/GenBank/DDBJ whole genome shotgun (WGS) entry which is preliminary data.</text>
</comment>
<feature type="domain" description="Response regulatory" evidence="2">
    <location>
        <begin position="6"/>
        <end position="133"/>
    </location>
</feature>
<dbReference type="InterPro" id="IPR001789">
    <property type="entry name" value="Sig_transdc_resp-reg_receiver"/>
</dbReference>
<reference evidence="3 4" key="1">
    <citation type="submission" date="2023-12" db="EMBL/GenBank/DDBJ databases">
        <title>Novel species of the genus Arcicella isolated from rivers.</title>
        <authorList>
            <person name="Lu H."/>
        </authorList>
    </citation>
    <scope>NUCLEOTIDE SEQUENCE [LARGE SCALE GENOMIC DNA]</scope>
    <source>
        <strain evidence="3 4">LMG 21963</strain>
    </source>
</reference>
<keyword evidence="1" id="KW-0597">Phosphoprotein</keyword>
<dbReference type="PANTHER" id="PTHR44520">
    <property type="entry name" value="RESPONSE REGULATOR RCP1-RELATED"/>
    <property type="match status" value="1"/>
</dbReference>
<dbReference type="InterPro" id="IPR011006">
    <property type="entry name" value="CheY-like_superfamily"/>
</dbReference>
<organism evidence="3 4">
    <name type="scientific">Arcicella aquatica</name>
    <dbReference type="NCBI Taxonomy" id="217141"/>
    <lineage>
        <taxon>Bacteria</taxon>
        <taxon>Pseudomonadati</taxon>
        <taxon>Bacteroidota</taxon>
        <taxon>Cytophagia</taxon>
        <taxon>Cytophagales</taxon>
        <taxon>Flectobacillaceae</taxon>
        <taxon>Arcicella</taxon>
    </lineage>
</organism>
<dbReference type="SMART" id="SM00448">
    <property type="entry name" value="REC"/>
    <property type="match status" value="1"/>
</dbReference>
<dbReference type="PROSITE" id="PS50110">
    <property type="entry name" value="RESPONSE_REGULATORY"/>
    <property type="match status" value="1"/>
</dbReference>